<sequence length="64" mass="6886">MLAAAGALPPPEEPLDEPPVEPDDELLDGLDGVLVPEEDESDPLDLLVVLLDVLSEPDERESVR</sequence>
<feature type="region of interest" description="Disordered" evidence="1">
    <location>
        <begin position="1"/>
        <end position="28"/>
    </location>
</feature>
<evidence type="ECO:0000313" key="2">
    <source>
        <dbReference type="EMBL" id="KUJ48184.1"/>
    </source>
</evidence>
<dbReference type="Proteomes" id="UP000053246">
    <property type="component" value="Unassembled WGS sequence"/>
</dbReference>
<proteinExistence type="predicted"/>
<evidence type="ECO:0000313" key="3">
    <source>
        <dbReference type="Proteomes" id="UP000053246"/>
    </source>
</evidence>
<feature type="compositionally biased region" description="Acidic residues" evidence="1">
    <location>
        <begin position="13"/>
        <end position="28"/>
    </location>
</feature>
<gene>
    <name evidence="2" type="ORF">ADL17_03700</name>
</gene>
<keyword evidence="3" id="KW-1185">Reference proteome</keyword>
<dbReference type="AlphaFoldDB" id="A0A9X0LF52"/>
<evidence type="ECO:0000256" key="1">
    <source>
        <dbReference type="SAM" id="MobiDB-lite"/>
    </source>
</evidence>
<dbReference type="EMBL" id="LMWI01000001">
    <property type="protein sequence ID" value="KUJ48184.1"/>
    <property type="molecule type" value="Genomic_DNA"/>
</dbReference>
<protein>
    <submittedName>
        <fullName evidence="2">Uncharacterized protein</fullName>
    </submittedName>
</protein>
<organism evidence="2 3">
    <name type="scientific">Micromonospora maris</name>
    <dbReference type="NCBI Taxonomy" id="1003110"/>
    <lineage>
        <taxon>Bacteria</taxon>
        <taxon>Bacillati</taxon>
        <taxon>Actinomycetota</taxon>
        <taxon>Actinomycetes</taxon>
        <taxon>Micromonosporales</taxon>
        <taxon>Micromonosporaceae</taxon>
        <taxon>Micromonospora</taxon>
    </lineage>
</organism>
<dbReference type="RefSeq" id="WP_050814533.1">
    <property type="nucleotide sequence ID" value="NZ_LMWI01000001.1"/>
</dbReference>
<comment type="caution">
    <text evidence="2">The sequence shown here is derived from an EMBL/GenBank/DDBJ whole genome shotgun (WGS) entry which is preliminary data.</text>
</comment>
<name>A0A9X0LF52_9ACTN</name>
<accession>A0A9X0LF52</accession>
<reference evidence="2 3" key="1">
    <citation type="submission" date="2015-10" db="EMBL/GenBank/DDBJ databases">
        <authorList>
            <person name="Ju K.-S."/>
            <person name="Doroghazi J.R."/>
            <person name="Metcalf W.W."/>
        </authorList>
    </citation>
    <scope>NUCLEOTIDE SEQUENCE [LARGE SCALE GENOMIC DNA]</scope>
    <source>
        <strain evidence="2 3">NRRL B-24793</strain>
    </source>
</reference>